<dbReference type="CDD" id="cd18186">
    <property type="entry name" value="BTB_POZ_ZBTB_KLHL-like"/>
    <property type="match status" value="1"/>
</dbReference>
<dbReference type="PROSITE" id="PS50097">
    <property type="entry name" value="BTB"/>
    <property type="match status" value="1"/>
</dbReference>
<dbReference type="InterPro" id="IPR011333">
    <property type="entry name" value="SKP1/BTB/POZ_sf"/>
</dbReference>
<dbReference type="PANTHER" id="PTHR47022">
    <property type="entry name" value="BTB AND MATH DOMAIN-CONTAINING PROTEIN 36-RELATED"/>
    <property type="match status" value="1"/>
</dbReference>
<dbReference type="Gene3D" id="3.30.710.10">
    <property type="entry name" value="Potassium Channel Kv1.1, Chain A"/>
    <property type="match status" value="1"/>
</dbReference>
<dbReference type="SUPFAM" id="SSF54695">
    <property type="entry name" value="POZ domain"/>
    <property type="match status" value="1"/>
</dbReference>
<proteinExistence type="predicted"/>
<evidence type="ECO:0000313" key="2">
    <source>
        <dbReference type="EMBL" id="GMR44534.1"/>
    </source>
</evidence>
<organism evidence="2 3">
    <name type="scientific">Pristionchus mayeri</name>
    <dbReference type="NCBI Taxonomy" id="1317129"/>
    <lineage>
        <taxon>Eukaryota</taxon>
        <taxon>Metazoa</taxon>
        <taxon>Ecdysozoa</taxon>
        <taxon>Nematoda</taxon>
        <taxon>Chromadorea</taxon>
        <taxon>Rhabditida</taxon>
        <taxon>Rhabditina</taxon>
        <taxon>Diplogasteromorpha</taxon>
        <taxon>Diplogasteroidea</taxon>
        <taxon>Neodiplogasteridae</taxon>
        <taxon>Pristionchus</taxon>
    </lineage>
</organism>
<feature type="non-terminal residue" evidence="2">
    <location>
        <position position="129"/>
    </location>
</feature>
<evidence type="ECO:0000259" key="1">
    <source>
        <dbReference type="PROSITE" id="PS50097"/>
    </source>
</evidence>
<dbReference type="Pfam" id="PF00651">
    <property type="entry name" value="BTB"/>
    <property type="match status" value="1"/>
</dbReference>
<dbReference type="InterPro" id="IPR000210">
    <property type="entry name" value="BTB/POZ_dom"/>
</dbReference>
<evidence type="ECO:0000313" key="3">
    <source>
        <dbReference type="Proteomes" id="UP001328107"/>
    </source>
</evidence>
<dbReference type="AlphaFoldDB" id="A0AAN5HX50"/>
<gene>
    <name evidence="2" type="ORF">PMAYCL1PPCAC_14729</name>
</gene>
<protein>
    <recommendedName>
        <fullName evidence="1">BTB domain-containing protein</fullName>
    </recommendedName>
</protein>
<accession>A0AAN5HX50</accession>
<name>A0AAN5HX50_9BILA</name>
<dbReference type="Proteomes" id="UP001328107">
    <property type="component" value="Unassembled WGS sequence"/>
</dbReference>
<dbReference type="SMART" id="SM00225">
    <property type="entry name" value="BTB"/>
    <property type="match status" value="1"/>
</dbReference>
<keyword evidence="3" id="KW-1185">Reference proteome</keyword>
<reference evidence="3" key="1">
    <citation type="submission" date="2022-10" db="EMBL/GenBank/DDBJ databases">
        <title>Genome assembly of Pristionchus species.</title>
        <authorList>
            <person name="Yoshida K."/>
            <person name="Sommer R.J."/>
        </authorList>
    </citation>
    <scope>NUCLEOTIDE SEQUENCE [LARGE SCALE GENOMIC DNA]</scope>
    <source>
        <strain evidence="3">RS5460</strain>
    </source>
</reference>
<feature type="non-terminal residue" evidence="2">
    <location>
        <position position="1"/>
    </location>
</feature>
<dbReference type="PANTHER" id="PTHR47022:SF1">
    <property type="entry name" value="BTB AND MATH DOMAIN-CONTAINING PROTEIN 36-RELATED"/>
    <property type="match status" value="1"/>
</dbReference>
<dbReference type="EMBL" id="BTRK01000003">
    <property type="protein sequence ID" value="GMR44534.1"/>
    <property type="molecule type" value="Genomic_DNA"/>
</dbReference>
<comment type="caution">
    <text evidence="2">The sequence shown here is derived from an EMBL/GenBank/DDBJ whole genome shotgun (WGS) entry which is preliminary data.</text>
</comment>
<feature type="domain" description="BTB" evidence="1">
    <location>
        <begin position="10"/>
        <end position="77"/>
    </location>
</feature>
<sequence>SKFTFPNSRSDVILKIGEEKLHVSKELLAVHSSFFETLFYGNFAEKGKEEVVIKDVSCKEFVDVLNVIYCHTNGITDFTVANILKLADRFQMERLLNLSEKHLIQSTRFDEMKKLQFADQYRLASLKVF</sequence>